<proteinExistence type="inferred from homology"/>
<dbReference type="Proteomes" id="UP001497392">
    <property type="component" value="Unassembled WGS sequence"/>
</dbReference>
<evidence type="ECO:0000256" key="1">
    <source>
        <dbReference type="ARBA" id="ARBA00006080"/>
    </source>
</evidence>
<dbReference type="PANTHER" id="PTHR15954:SF4">
    <property type="entry name" value="VACUOLAR PROTEIN SORTING-ASSOCIATED PROTEIN 51 HOMOLOG"/>
    <property type="match status" value="1"/>
</dbReference>
<keyword evidence="2" id="KW-0333">Golgi apparatus</keyword>
<keyword evidence="2" id="KW-0653">Protein transport</keyword>
<reference evidence="4 5" key="1">
    <citation type="submission" date="2024-06" db="EMBL/GenBank/DDBJ databases">
        <authorList>
            <person name="Kraege A."/>
            <person name="Thomma B."/>
        </authorList>
    </citation>
    <scope>NUCLEOTIDE SEQUENCE [LARGE SCALE GENOMIC DNA]</scope>
</reference>
<evidence type="ECO:0000313" key="4">
    <source>
        <dbReference type="EMBL" id="CAL5229629.1"/>
    </source>
</evidence>
<keyword evidence="2" id="KW-0813">Transport</keyword>
<comment type="subcellular location">
    <subcellularLocation>
        <location evidence="2">Golgi apparatus</location>
        <location evidence="2">trans-Golgi network</location>
    </subcellularLocation>
</comment>
<feature type="compositionally biased region" description="Polar residues" evidence="3">
    <location>
        <begin position="33"/>
        <end position="53"/>
    </location>
</feature>
<comment type="similarity">
    <text evidence="1 2">Belongs to the VPS51 family.</text>
</comment>
<dbReference type="InterPro" id="IPR014812">
    <property type="entry name" value="Vps51"/>
</dbReference>
<sequence length="889" mass="96346">MAAVDQSTNLDEKSRRVRNLLSSYYGVDGAPSQGGSPRSEQSDTPSARSTSRLGGSRALAGLDSAAFDVERYLQHLLRTARLDGLLAKHTEMLSEIKNLDSDMQMLVYENYNRFISATDTVRTMKSNVDGMDSSMQDLEKVTESVAERSEAVNSKLQLRRDQIEELSQVKNLLTKLQIVFDLPRRLRAALDRGAHEIAADAYADAASLLKRYGHKGAFRKVAVEANACAKELTATLKKRMLLHKEEAAECIQMLRKLGEPVEALQEEFLSCMKMRMANILKDASAAKDLLAVQHGLRRRSGSAAEVASADAWGCQPGQPPSLARFAVELDQRFLTELAHTTVLFNELFDQSGRKQLIKATREKFAEYITVLKEALRDGAEASAAHTAGISLLQPESGPATAPEQPTPEPSEDWGAGALAQALYTVSNDVTRVQTLLPELSPADRGTEVVEGVLRHHISACFAALQRKLLDLLHDALPTLRTVRAAGTKSFPGSPQNSPAVEAYEGAAQIIMAGTDSVLRAMESYTKQAWVLRAWQDVFVDLVQGQLQHLYISLLSNLVQGQLQHLYISLLSSFWQLSGLNADSLHAASSAESAAYTVPVSSAGGAWDAFARPSAEAKPKERPAVLLLLLARTCIFMHSTALPHVMETLAATFPGQGGSSGSGQPPAFVAGQVGKRLQVEAQALTRGYVEAHGRRLTEAVCTSSAEQEWREAREPRAPRAVCGSMLQVLADAREETLQLIDSSVLQSSSSGRSGEDMFGTGGMGSSGSVQAMERNVARLFSERGPIFGEVEFTQNSILAGITRIGVKGLVECIRLQTLNRQALQQVQVDVHYLRPQLRRYAQGGEGAVVSHLLDEVVAAAVERSLEPILLDGHILDRLASAPAPAATVKS</sequence>
<comment type="function">
    <text evidence="2">Acts as component of the GARP complex that is involved in retrograde transport from early and late endosomes to the trans-Golgi network (TGN).</text>
</comment>
<keyword evidence="5" id="KW-1185">Reference proteome</keyword>
<evidence type="ECO:0000313" key="5">
    <source>
        <dbReference type="Proteomes" id="UP001497392"/>
    </source>
</evidence>
<dbReference type="Pfam" id="PF08700">
    <property type="entry name" value="VPS51_Exo84_N"/>
    <property type="match status" value="1"/>
</dbReference>
<dbReference type="PANTHER" id="PTHR15954">
    <property type="entry name" value="VACUOLAR PROTEIN SORTING-ASSOCIATED PROTEIN 51 HOMOLOG"/>
    <property type="match status" value="1"/>
</dbReference>
<feature type="region of interest" description="Disordered" evidence="3">
    <location>
        <begin position="25"/>
        <end position="55"/>
    </location>
</feature>
<evidence type="ECO:0000256" key="3">
    <source>
        <dbReference type="SAM" id="MobiDB-lite"/>
    </source>
</evidence>
<comment type="caution">
    <text evidence="4">The sequence shown here is derived from an EMBL/GenBank/DDBJ whole genome shotgun (WGS) entry which is preliminary data.</text>
</comment>
<protein>
    <recommendedName>
        <fullName evidence="2">Vacuolar protein sorting-associated protein 51 homolog</fullName>
    </recommendedName>
</protein>
<feature type="region of interest" description="Disordered" evidence="3">
    <location>
        <begin position="391"/>
        <end position="413"/>
    </location>
</feature>
<evidence type="ECO:0000256" key="2">
    <source>
        <dbReference type="RuleBase" id="RU368010"/>
    </source>
</evidence>
<organism evidence="4 5">
    <name type="scientific">Coccomyxa viridis</name>
    <dbReference type="NCBI Taxonomy" id="1274662"/>
    <lineage>
        <taxon>Eukaryota</taxon>
        <taxon>Viridiplantae</taxon>
        <taxon>Chlorophyta</taxon>
        <taxon>core chlorophytes</taxon>
        <taxon>Trebouxiophyceae</taxon>
        <taxon>Trebouxiophyceae incertae sedis</taxon>
        <taxon>Coccomyxaceae</taxon>
        <taxon>Coccomyxa</taxon>
    </lineage>
</organism>
<name>A0ABP1GGD7_9CHLO</name>
<dbReference type="EMBL" id="CAXHTA020000021">
    <property type="protein sequence ID" value="CAL5229629.1"/>
    <property type="molecule type" value="Genomic_DNA"/>
</dbReference>
<keyword evidence="2" id="KW-0445">Lipid transport</keyword>
<accession>A0ABP1GGD7</accession>
<comment type="subunit">
    <text evidence="2">Component of the Golgi-associated retrograde protein (GARP) complex.</text>
</comment>
<gene>
    <name evidence="4" type="primary">g12993</name>
    <name evidence="4" type="ORF">VP750_LOCUS11535</name>
</gene>
<feature type="region of interest" description="Disordered" evidence="3">
    <location>
        <begin position="743"/>
        <end position="765"/>
    </location>
</feature>